<evidence type="ECO:0000256" key="3">
    <source>
        <dbReference type="ARBA" id="ARBA00023163"/>
    </source>
</evidence>
<dbReference type="PRINTS" id="PR00038">
    <property type="entry name" value="HTHLUXR"/>
</dbReference>
<keyword evidence="2" id="KW-0238">DNA-binding</keyword>
<evidence type="ECO:0000256" key="2">
    <source>
        <dbReference type="ARBA" id="ARBA00023125"/>
    </source>
</evidence>
<dbReference type="GO" id="GO:0006355">
    <property type="term" value="P:regulation of DNA-templated transcription"/>
    <property type="evidence" value="ECO:0007669"/>
    <property type="project" value="InterPro"/>
</dbReference>
<dbReference type="SUPFAM" id="SSF46894">
    <property type="entry name" value="C-terminal effector domain of the bipartite response regulators"/>
    <property type="match status" value="1"/>
</dbReference>
<dbReference type="InterPro" id="IPR000792">
    <property type="entry name" value="Tscrpt_reg_LuxR_C"/>
</dbReference>
<dbReference type="EMBL" id="JAAAHS010000466">
    <property type="protein sequence ID" value="NBE56332.1"/>
    <property type="molecule type" value="Genomic_DNA"/>
</dbReference>
<dbReference type="PANTHER" id="PTHR44688:SF16">
    <property type="entry name" value="DNA-BINDING TRANSCRIPTIONAL ACTIVATOR DEVR_DOSR"/>
    <property type="match status" value="1"/>
</dbReference>
<feature type="domain" description="HTH luxR-type" evidence="4">
    <location>
        <begin position="32"/>
        <end position="90"/>
    </location>
</feature>
<sequence>MHPSIQPVEVVFRRGRSRSFSGGPTSHTQVCPRGSWRCLLGLIARGLSNTELAAHLRLSPTTIKTHIGHLLAKLHARHRAQLVNVAYETGLVGDRRRGV</sequence>
<dbReference type="Pfam" id="PF00196">
    <property type="entry name" value="GerE"/>
    <property type="match status" value="1"/>
</dbReference>
<dbReference type="AlphaFoldDB" id="A0A964XR04"/>
<organism evidence="5 6">
    <name type="scientific">Streptomyces boluensis</name>
    <dbReference type="NCBI Taxonomy" id="1775135"/>
    <lineage>
        <taxon>Bacteria</taxon>
        <taxon>Bacillati</taxon>
        <taxon>Actinomycetota</taxon>
        <taxon>Actinomycetes</taxon>
        <taxon>Kitasatosporales</taxon>
        <taxon>Streptomycetaceae</taxon>
        <taxon>Streptomyces</taxon>
    </lineage>
</organism>
<gene>
    <name evidence="5" type="ORF">GUY60_33855</name>
</gene>
<evidence type="ECO:0000259" key="4">
    <source>
        <dbReference type="PROSITE" id="PS50043"/>
    </source>
</evidence>
<dbReference type="PROSITE" id="PS50043">
    <property type="entry name" value="HTH_LUXR_2"/>
    <property type="match status" value="1"/>
</dbReference>
<dbReference type="OrthoDB" id="3699634at2"/>
<dbReference type="Proteomes" id="UP000598297">
    <property type="component" value="Unassembled WGS sequence"/>
</dbReference>
<reference evidence="5" key="1">
    <citation type="submission" date="2020-01" db="EMBL/GenBank/DDBJ databases">
        <title>Whole-genome analyses of novel actinobacteria.</title>
        <authorList>
            <person name="Sahin N."/>
        </authorList>
    </citation>
    <scope>NUCLEOTIDE SEQUENCE</scope>
    <source>
        <strain evidence="5">YC537</strain>
    </source>
</reference>
<keyword evidence="3" id="KW-0804">Transcription</keyword>
<dbReference type="SMART" id="SM00421">
    <property type="entry name" value="HTH_LUXR"/>
    <property type="match status" value="1"/>
</dbReference>
<keyword evidence="6" id="KW-1185">Reference proteome</keyword>
<dbReference type="Gene3D" id="1.10.10.10">
    <property type="entry name" value="Winged helix-like DNA-binding domain superfamily/Winged helix DNA-binding domain"/>
    <property type="match status" value="1"/>
</dbReference>
<protein>
    <recommendedName>
        <fullName evidence="4">HTH luxR-type domain-containing protein</fullName>
    </recommendedName>
</protein>
<evidence type="ECO:0000256" key="1">
    <source>
        <dbReference type="ARBA" id="ARBA00023015"/>
    </source>
</evidence>
<dbReference type="RefSeq" id="WP_161704900.1">
    <property type="nucleotide sequence ID" value="NZ_JAAAHS010000466.1"/>
</dbReference>
<keyword evidence="1" id="KW-0805">Transcription regulation</keyword>
<accession>A0A964XR04</accession>
<dbReference type="CDD" id="cd06170">
    <property type="entry name" value="LuxR_C_like"/>
    <property type="match status" value="1"/>
</dbReference>
<dbReference type="GO" id="GO:0003677">
    <property type="term" value="F:DNA binding"/>
    <property type="evidence" value="ECO:0007669"/>
    <property type="project" value="UniProtKB-KW"/>
</dbReference>
<comment type="caution">
    <text evidence="5">The sequence shown here is derived from an EMBL/GenBank/DDBJ whole genome shotgun (WGS) entry which is preliminary data.</text>
</comment>
<evidence type="ECO:0000313" key="5">
    <source>
        <dbReference type="EMBL" id="NBE56332.1"/>
    </source>
</evidence>
<dbReference type="InterPro" id="IPR016032">
    <property type="entry name" value="Sig_transdc_resp-reg_C-effctor"/>
</dbReference>
<proteinExistence type="predicted"/>
<evidence type="ECO:0000313" key="6">
    <source>
        <dbReference type="Proteomes" id="UP000598297"/>
    </source>
</evidence>
<dbReference type="PANTHER" id="PTHR44688">
    <property type="entry name" value="DNA-BINDING TRANSCRIPTIONAL ACTIVATOR DEVR_DOSR"/>
    <property type="match status" value="1"/>
</dbReference>
<name>A0A964XR04_9ACTN</name>
<dbReference type="InterPro" id="IPR036388">
    <property type="entry name" value="WH-like_DNA-bd_sf"/>
</dbReference>